<proteinExistence type="predicted"/>
<reference evidence="1 2" key="1">
    <citation type="submission" date="2020-08" db="EMBL/GenBank/DDBJ databases">
        <title>Genomic Encyclopedia of Type Strains, Phase IV (KMG-IV): sequencing the most valuable type-strain genomes for metagenomic binning, comparative biology and taxonomic classification.</title>
        <authorList>
            <person name="Goeker M."/>
        </authorList>
    </citation>
    <scope>NUCLEOTIDE SEQUENCE [LARGE SCALE GENOMIC DNA]</scope>
    <source>
        <strain evidence="1 2">DSM 12251</strain>
    </source>
</reference>
<dbReference type="AlphaFoldDB" id="A0A7W7YI14"/>
<dbReference type="Proteomes" id="UP000534294">
    <property type="component" value="Unassembled WGS sequence"/>
</dbReference>
<gene>
    <name evidence="1" type="ORF">HNQ64_000728</name>
</gene>
<dbReference type="EMBL" id="JACHIF010000001">
    <property type="protein sequence ID" value="MBB5036494.1"/>
    <property type="molecule type" value="Genomic_DNA"/>
</dbReference>
<name>A0A7W7YI14_9BACT</name>
<comment type="caution">
    <text evidence="1">The sequence shown here is derived from an EMBL/GenBank/DDBJ whole genome shotgun (WGS) entry which is preliminary data.</text>
</comment>
<evidence type="ECO:0000313" key="2">
    <source>
        <dbReference type="Proteomes" id="UP000534294"/>
    </source>
</evidence>
<keyword evidence="2" id="KW-1185">Reference proteome</keyword>
<protein>
    <submittedName>
        <fullName evidence="1">Uncharacterized protein</fullName>
    </submittedName>
</protein>
<evidence type="ECO:0000313" key="1">
    <source>
        <dbReference type="EMBL" id="MBB5036494.1"/>
    </source>
</evidence>
<dbReference type="PROSITE" id="PS51257">
    <property type="entry name" value="PROKAR_LIPOPROTEIN"/>
    <property type="match status" value="1"/>
</dbReference>
<sequence length="37" mass="3633">MKYALLALAASVIAGGLVSCASKAPPPPPPAPVQMSK</sequence>
<organism evidence="1 2">
    <name type="scientific">Prosthecobacter dejongeii</name>
    <dbReference type="NCBI Taxonomy" id="48465"/>
    <lineage>
        <taxon>Bacteria</taxon>
        <taxon>Pseudomonadati</taxon>
        <taxon>Verrucomicrobiota</taxon>
        <taxon>Verrucomicrobiia</taxon>
        <taxon>Verrucomicrobiales</taxon>
        <taxon>Verrucomicrobiaceae</taxon>
        <taxon>Prosthecobacter</taxon>
    </lineage>
</organism>
<accession>A0A7W7YI14</accession>